<dbReference type="PANTHER" id="PTHR16267:SF11">
    <property type="entry name" value="STUMPS, ISOFORM E"/>
    <property type="match status" value="1"/>
</dbReference>
<sequence>MGVRSETAQSNAIAFIHAPDGESWARFLQTKLSSDAYRIGSFSQPPHLEDISSLIASAQTCAVLVSPGLLDQEHNSFWDRCVEHFHHRTVILLLGTNTDDMRQNLGIPLCRRVLSNRWLEVDGSKEAVTSALVQLIQAYESVEGPSVERLYEDSAATGVELEEQGDKSKDDEDIYDYPPPARQHNRILRVIPTVLYEHNNREVLILTERDAEEPVIMVTESGCFPSRHISTEHITSSAYVAKIPDNLHGEIKFTLLAGEHNLGHASLCVYSRTDQLQHILKAETSPLALLSNSLGLPGDSKVAELDSVLAQRLKNCNFPADLMTVLTSEDQTTAAESANVQWPTLLHFAAEFNMAKVCEELLRFPGMIHAACMENKEGRFPCQLAEKNGYRDLQKHLVQYVEDTRLRRSAADSGISFSENMPPPQRHRSSSFSHYYVNSSVSEDDNGTFDNDYIDMSSCVSSPRGGLGEMQTLSTCREISDSEDTFTVEQSDHPVSPPPPVCHAKLHDGYAKPRSNSEGCIKIPFSARTPLGEKIPEEEVDSSEPPPLQPKRSKSLASECISSNFVPPVKRRPDSGDSQKSNSGDKEASENSSNPSPNSVSRLSAAGGAEEKVEAVSRESGWQLGPQSNSRPTSNASSSSSQSDYLLPAVTVPPPIQPEDSPRMRTKEGKRRMSVQDKISHFFSKIKSSSKRHQSASDGDLPSTSKGHKKPIVYTRQSTVSTTSDPSGYQSSSLRLKSQSSFGESERDSGAVCDEPGSPVLLRGKSKNSSTPRSSGKRNGASLQRRLSVRVQLAKKEDLSETPTLPPRGSSDSKGSFVSHIK</sequence>
<feature type="compositionally biased region" description="Basic and acidic residues" evidence="1">
    <location>
        <begin position="571"/>
        <end position="589"/>
    </location>
</feature>
<dbReference type="Pfam" id="PF14545">
    <property type="entry name" value="DBB"/>
    <property type="match status" value="1"/>
</dbReference>
<proteinExistence type="predicted"/>
<feature type="compositionally biased region" description="Low complexity" evidence="1">
    <location>
        <begin position="590"/>
        <end position="608"/>
    </location>
</feature>
<dbReference type="GO" id="GO:0005829">
    <property type="term" value="C:cytosol"/>
    <property type="evidence" value="ECO:0007669"/>
    <property type="project" value="TreeGrafter"/>
</dbReference>
<dbReference type="InterPro" id="IPR017893">
    <property type="entry name" value="DBB_domain"/>
</dbReference>
<dbReference type="InterPro" id="IPR052446">
    <property type="entry name" value="B-cell_PI3K-Signaling_Adptrs"/>
</dbReference>
<feature type="compositionally biased region" description="Polar residues" evidence="1">
    <location>
        <begin position="715"/>
        <end position="729"/>
    </location>
</feature>
<dbReference type="AlphaFoldDB" id="A0AAN9GKW5"/>
<name>A0AAN9GKW5_9CAEN</name>
<feature type="compositionally biased region" description="Low complexity" evidence="1">
    <location>
        <begin position="730"/>
        <end position="741"/>
    </location>
</feature>
<feature type="compositionally biased region" description="Low complexity" evidence="1">
    <location>
        <begin position="628"/>
        <end position="643"/>
    </location>
</feature>
<feature type="region of interest" description="Disordered" evidence="1">
    <location>
        <begin position="158"/>
        <end position="178"/>
    </location>
</feature>
<dbReference type="EMBL" id="JBAMIC010000002">
    <property type="protein sequence ID" value="KAK7111814.1"/>
    <property type="molecule type" value="Genomic_DNA"/>
</dbReference>
<reference evidence="3 4" key="1">
    <citation type="submission" date="2024-02" db="EMBL/GenBank/DDBJ databases">
        <title>Chromosome-scale genome assembly of the rough periwinkle Littorina saxatilis.</title>
        <authorList>
            <person name="De Jode A."/>
            <person name="Faria R."/>
            <person name="Formenti G."/>
            <person name="Sims Y."/>
            <person name="Smith T.P."/>
            <person name="Tracey A."/>
            <person name="Wood J.M.D."/>
            <person name="Zagrodzka Z.B."/>
            <person name="Johannesson K."/>
            <person name="Butlin R.K."/>
            <person name="Leder E.H."/>
        </authorList>
    </citation>
    <scope>NUCLEOTIDE SEQUENCE [LARGE SCALE GENOMIC DNA]</scope>
    <source>
        <strain evidence="3">Snail1</strain>
        <tissue evidence="3">Muscle</tissue>
    </source>
</reference>
<feature type="domain" description="DBB" evidence="2">
    <location>
        <begin position="192"/>
        <end position="322"/>
    </location>
</feature>
<dbReference type="GO" id="GO:0005104">
    <property type="term" value="F:fibroblast growth factor receptor binding"/>
    <property type="evidence" value="ECO:0007669"/>
    <property type="project" value="TreeGrafter"/>
</dbReference>
<organism evidence="3 4">
    <name type="scientific">Littorina saxatilis</name>
    <dbReference type="NCBI Taxonomy" id="31220"/>
    <lineage>
        <taxon>Eukaryota</taxon>
        <taxon>Metazoa</taxon>
        <taxon>Spiralia</taxon>
        <taxon>Lophotrochozoa</taxon>
        <taxon>Mollusca</taxon>
        <taxon>Gastropoda</taxon>
        <taxon>Caenogastropoda</taxon>
        <taxon>Littorinimorpha</taxon>
        <taxon>Littorinoidea</taxon>
        <taxon>Littorinidae</taxon>
        <taxon>Littorina</taxon>
    </lineage>
</organism>
<evidence type="ECO:0000313" key="3">
    <source>
        <dbReference type="EMBL" id="KAK7111814.1"/>
    </source>
</evidence>
<gene>
    <name evidence="3" type="ORF">V1264_011385</name>
</gene>
<accession>A0AAN9GKW5</accession>
<dbReference type="Proteomes" id="UP001374579">
    <property type="component" value="Unassembled WGS sequence"/>
</dbReference>
<protein>
    <recommendedName>
        <fullName evidence="2">DBB domain-containing protein</fullName>
    </recommendedName>
</protein>
<feature type="region of interest" description="Disordered" evidence="1">
    <location>
        <begin position="507"/>
        <end position="822"/>
    </location>
</feature>
<evidence type="ECO:0000259" key="2">
    <source>
        <dbReference type="Pfam" id="PF14545"/>
    </source>
</evidence>
<keyword evidence="4" id="KW-1185">Reference proteome</keyword>
<comment type="caution">
    <text evidence="3">The sequence shown here is derived from an EMBL/GenBank/DDBJ whole genome shotgun (WGS) entry which is preliminary data.</text>
</comment>
<evidence type="ECO:0000313" key="4">
    <source>
        <dbReference type="Proteomes" id="UP001374579"/>
    </source>
</evidence>
<dbReference type="PANTHER" id="PTHR16267">
    <property type="entry name" value="BANK1/PIK3AP1 FAMILY MEMBER"/>
    <property type="match status" value="1"/>
</dbReference>
<evidence type="ECO:0000256" key="1">
    <source>
        <dbReference type="SAM" id="MobiDB-lite"/>
    </source>
</evidence>
<dbReference type="GO" id="GO:0005068">
    <property type="term" value="F:transmembrane receptor protein tyrosine kinase adaptor activity"/>
    <property type="evidence" value="ECO:0007669"/>
    <property type="project" value="TreeGrafter"/>
</dbReference>